<proteinExistence type="predicted"/>
<reference evidence="1 2" key="1">
    <citation type="submission" date="2022-12" db="EMBL/GenBank/DDBJ databases">
        <title>Chromosome-level genome assembly of true bugs.</title>
        <authorList>
            <person name="Ma L."/>
            <person name="Li H."/>
        </authorList>
    </citation>
    <scope>NUCLEOTIDE SEQUENCE [LARGE SCALE GENOMIC DNA]</scope>
    <source>
        <strain evidence="1">Lab_2022b</strain>
    </source>
</reference>
<dbReference type="Gene3D" id="3.40.525.10">
    <property type="entry name" value="CRAL-TRIO lipid binding domain"/>
    <property type="match status" value="1"/>
</dbReference>
<dbReference type="Proteomes" id="UP001461498">
    <property type="component" value="Unassembled WGS sequence"/>
</dbReference>
<sequence>MSAKKTFLENQFEKYQKLWDELDEITLKDINYSRKQLELDLEHVRLWLRDQHHLPECRLTESDNFLTMYLTGCKGSLETVKRKLDAYYSLRGKSEIYRDRDPLDENYRKMSDLW</sequence>
<dbReference type="SUPFAM" id="SSF46938">
    <property type="entry name" value="CRAL/TRIO N-terminal domain"/>
    <property type="match status" value="1"/>
</dbReference>
<accession>A0AAW1CSI3</accession>
<comment type="caution">
    <text evidence="1">The sequence shown here is derived from an EMBL/GenBank/DDBJ whole genome shotgun (WGS) entry which is preliminary data.</text>
</comment>
<evidence type="ECO:0000313" key="1">
    <source>
        <dbReference type="EMBL" id="KAK9500564.1"/>
    </source>
</evidence>
<gene>
    <name evidence="1" type="ORF">O3M35_001806</name>
</gene>
<dbReference type="InterPro" id="IPR036273">
    <property type="entry name" value="CRAL/TRIO_N_dom_sf"/>
</dbReference>
<name>A0AAW1CSI3_9HEMI</name>
<protein>
    <submittedName>
        <fullName evidence="1">Uncharacterized protein</fullName>
    </submittedName>
</protein>
<evidence type="ECO:0000313" key="2">
    <source>
        <dbReference type="Proteomes" id="UP001461498"/>
    </source>
</evidence>
<dbReference type="InterPro" id="IPR036865">
    <property type="entry name" value="CRAL-TRIO_dom_sf"/>
</dbReference>
<organism evidence="1 2">
    <name type="scientific">Rhynocoris fuscipes</name>
    <dbReference type="NCBI Taxonomy" id="488301"/>
    <lineage>
        <taxon>Eukaryota</taxon>
        <taxon>Metazoa</taxon>
        <taxon>Ecdysozoa</taxon>
        <taxon>Arthropoda</taxon>
        <taxon>Hexapoda</taxon>
        <taxon>Insecta</taxon>
        <taxon>Pterygota</taxon>
        <taxon>Neoptera</taxon>
        <taxon>Paraneoptera</taxon>
        <taxon>Hemiptera</taxon>
        <taxon>Heteroptera</taxon>
        <taxon>Panheteroptera</taxon>
        <taxon>Cimicomorpha</taxon>
        <taxon>Reduviidae</taxon>
        <taxon>Harpactorinae</taxon>
        <taxon>Harpactorini</taxon>
        <taxon>Rhynocoris</taxon>
    </lineage>
</organism>
<dbReference type="AlphaFoldDB" id="A0AAW1CSI3"/>
<dbReference type="EMBL" id="JAPXFL010000010">
    <property type="protein sequence ID" value="KAK9500564.1"/>
    <property type="molecule type" value="Genomic_DNA"/>
</dbReference>
<keyword evidence="2" id="KW-1185">Reference proteome</keyword>